<dbReference type="InterPro" id="IPR001680">
    <property type="entry name" value="WD40_rpt"/>
</dbReference>
<keyword evidence="7" id="KW-1185">Reference proteome</keyword>
<protein>
    <submittedName>
        <fullName evidence="8">WD_REPEATS_REGION domain-containing protein</fullName>
    </submittedName>
</protein>
<dbReference type="PANTHER" id="PTHR22852">
    <property type="entry name" value="LETHAL 2 DENTICLELESS PROTEIN RETINOIC ACID-REGULATED NUCLEAR MATRIX-ASSOCIATED PROTEIN"/>
    <property type="match status" value="1"/>
</dbReference>
<dbReference type="PROSITE" id="PS50294">
    <property type="entry name" value="WD_REPEATS_REGION"/>
    <property type="match status" value="1"/>
</dbReference>
<dbReference type="WBParaSite" id="Pan_g12257.t3">
    <property type="protein sequence ID" value="Pan_g12257.t3"/>
    <property type="gene ID" value="Pan_g12257"/>
</dbReference>
<dbReference type="SMART" id="SM00320">
    <property type="entry name" value="WD40"/>
    <property type="match status" value="3"/>
</dbReference>
<accession>A0A7E4ZR69</accession>
<dbReference type="Pfam" id="PF00400">
    <property type="entry name" value="WD40"/>
    <property type="match status" value="1"/>
</dbReference>
<proteinExistence type="inferred from homology"/>
<evidence type="ECO:0000256" key="2">
    <source>
        <dbReference type="ARBA" id="ARBA00022574"/>
    </source>
</evidence>
<dbReference type="GO" id="GO:0043161">
    <property type="term" value="P:proteasome-mediated ubiquitin-dependent protein catabolic process"/>
    <property type="evidence" value="ECO:0007669"/>
    <property type="project" value="TreeGrafter"/>
</dbReference>
<evidence type="ECO:0000256" key="3">
    <source>
        <dbReference type="ARBA" id="ARBA00022737"/>
    </source>
</evidence>
<keyword evidence="4" id="KW-0833">Ubl conjugation pathway</keyword>
<feature type="repeat" description="WD" evidence="6">
    <location>
        <begin position="133"/>
        <end position="175"/>
    </location>
</feature>
<evidence type="ECO:0000256" key="4">
    <source>
        <dbReference type="ARBA" id="ARBA00022786"/>
    </source>
</evidence>
<evidence type="ECO:0000256" key="6">
    <source>
        <dbReference type="PROSITE-ProRule" id="PRU00221"/>
    </source>
</evidence>
<dbReference type="PROSITE" id="PS50082">
    <property type="entry name" value="WD_REPEATS_2"/>
    <property type="match status" value="1"/>
</dbReference>
<dbReference type="Proteomes" id="UP000492821">
    <property type="component" value="Unassembled WGS sequence"/>
</dbReference>
<comment type="similarity">
    <text evidence="5">Belongs to the WD repeat cdt2 family.</text>
</comment>
<dbReference type="PROSITE" id="PS00678">
    <property type="entry name" value="WD_REPEATS_1"/>
    <property type="match status" value="1"/>
</dbReference>
<dbReference type="InterPro" id="IPR015943">
    <property type="entry name" value="WD40/YVTN_repeat-like_dom_sf"/>
</dbReference>
<keyword evidence="3" id="KW-0677">Repeat</keyword>
<dbReference type="InterPro" id="IPR036322">
    <property type="entry name" value="WD40_repeat_dom_sf"/>
</dbReference>
<dbReference type="GO" id="GO:0030674">
    <property type="term" value="F:protein-macromolecule adaptor activity"/>
    <property type="evidence" value="ECO:0007669"/>
    <property type="project" value="TreeGrafter"/>
</dbReference>
<sequence>MIRNWNFSSRQRFLNPRVPDDYILKFLGTRYDNGSFQGHWLIDENNSIAIAKFFPYKGMEHVMFLGSDGNEIVTVPANGGQEDAKIYSPPLGVSHMITDVAFPADECKIAVIGCAEGVLDSMDLRTNTRIRYIGGHTRTIRQVGMHKDNSTMVATCGKDGDIHVWDLRSDNPKMSIRGAHQPSTNRTHVHDVTSLKFVSEKIIVTGSDSKSGLRFWDLRYQKVNKPMFRKAIPDGGRVMALETSRTGREIYAVMSNEEILEYHYTDQKALSEHYEKHHVKPWRPYCNDIEQAGPSRKMKYPRLKTASEFVTTARASPISDHLLVGGYGAKVYDIHREVLHFNDATYPEPIPTEPKFYFCNFEQHDPTTVDWSADGRFISTLTVNSLTIWDHHWPIGQEFERLPLDWDSKEVSYSAGSFVTRLPNRPEPYLRVRINPKLARRPSGYAKPLKVLYTEGEAMPLNAEPPAQVNATPKKLNYKRKCSDENVIDKRARITPAKMFQKYPKPRPANSRRLLHAGKTLKLPLRPILYHHHDDESQQRKTNLNFTNL</sequence>
<evidence type="ECO:0000313" key="7">
    <source>
        <dbReference type="Proteomes" id="UP000492821"/>
    </source>
</evidence>
<name>A0A7E4ZR69_PANRE</name>
<reference evidence="8" key="2">
    <citation type="submission" date="2020-10" db="UniProtKB">
        <authorList>
            <consortium name="WormBaseParasite"/>
        </authorList>
    </citation>
    <scope>IDENTIFICATION</scope>
</reference>
<dbReference type="Gene3D" id="2.130.10.10">
    <property type="entry name" value="YVTN repeat-like/Quinoprotein amine dehydrogenase"/>
    <property type="match status" value="1"/>
</dbReference>
<evidence type="ECO:0000313" key="8">
    <source>
        <dbReference type="WBParaSite" id="Pan_g12257.t3"/>
    </source>
</evidence>
<dbReference type="InterPro" id="IPR051865">
    <property type="entry name" value="WD-repeat_CDT2_adapter"/>
</dbReference>
<reference evidence="7" key="1">
    <citation type="journal article" date="2013" name="Genetics">
        <title>The draft genome and transcriptome of Panagrellus redivivus are shaped by the harsh demands of a free-living lifestyle.</title>
        <authorList>
            <person name="Srinivasan J."/>
            <person name="Dillman A.R."/>
            <person name="Macchietto M.G."/>
            <person name="Heikkinen L."/>
            <person name="Lakso M."/>
            <person name="Fracchia K.M."/>
            <person name="Antoshechkin I."/>
            <person name="Mortazavi A."/>
            <person name="Wong G."/>
            <person name="Sternberg P.W."/>
        </authorList>
    </citation>
    <scope>NUCLEOTIDE SEQUENCE [LARGE SCALE GENOMIC DNA]</scope>
    <source>
        <strain evidence="7">MT8872</strain>
    </source>
</reference>
<dbReference type="SUPFAM" id="SSF50978">
    <property type="entry name" value="WD40 repeat-like"/>
    <property type="match status" value="1"/>
</dbReference>
<evidence type="ECO:0000256" key="1">
    <source>
        <dbReference type="ARBA" id="ARBA00004906"/>
    </source>
</evidence>
<dbReference type="InterPro" id="IPR019775">
    <property type="entry name" value="WD40_repeat_CS"/>
</dbReference>
<dbReference type="AlphaFoldDB" id="A0A7E4ZR69"/>
<dbReference type="GO" id="GO:0005634">
    <property type="term" value="C:nucleus"/>
    <property type="evidence" value="ECO:0007669"/>
    <property type="project" value="TreeGrafter"/>
</dbReference>
<keyword evidence="2 6" id="KW-0853">WD repeat</keyword>
<evidence type="ECO:0000256" key="5">
    <source>
        <dbReference type="ARBA" id="ARBA00038344"/>
    </source>
</evidence>
<comment type="pathway">
    <text evidence="1">Protein modification; protein ubiquitination.</text>
</comment>
<dbReference type="PANTHER" id="PTHR22852:SF0">
    <property type="entry name" value="DENTICLELESS PROTEIN HOMOLOG"/>
    <property type="match status" value="1"/>
</dbReference>
<organism evidence="7 8">
    <name type="scientific">Panagrellus redivivus</name>
    <name type="common">Microworm</name>
    <dbReference type="NCBI Taxonomy" id="6233"/>
    <lineage>
        <taxon>Eukaryota</taxon>
        <taxon>Metazoa</taxon>
        <taxon>Ecdysozoa</taxon>
        <taxon>Nematoda</taxon>
        <taxon>Chromadorea</taxon>
        <taxon>Rhabditida</taxon>
        <taxon>Tylenchina</taxon>
        <taxon>Panagrolaimomorpha</taxon>
        <taxon>Panagrolaimoidea</taxon>
        <taxon>Panagrolaimidae</taxon>
        <taxon>Panagrellus</taxon>
    </lineage>
</organism>